<dbReference type="Proteomes" id="UP001212997">
    <property type="component" value="Unassembled WGS sequence"/>
</dbReference>
<evidence type="ECO:0000256" key="5">
    <source>
        <dbReference type="SAM" id="MobiDB-lite"/>
    </source>
</evidence>
<dbReference type="PANTHER" id="PTHR13408">
    <property type="entry name" value="DNA-DIRECTED RNA POLYMERASE III"/>
    <property type="match status" value="1"/>
</dbReference>
<comment type="subcellular location">
    <subcellularLocation>
        <location evidence="1">Nucleus</location>
    </subcellularLocation>
</comment>
<keyword evidence="3" id="KW-0804">Transcription</keyword>
<organism evidence="6 7">
    <name type="scientific">Meripilus lineatus</name>
    <dbReference type="NCBI Taxonomy" id="2056292"/>
    <lineage>
        <taxon>Eukaryota</taxon>
        <taxon>Fungi</taxon>
        <taxon>Dikarya</taxon>
        <taxon>Basidiomycota</taxon>
        <taxon>Agaricomycotina</taxon>
        <taxon>Agaricomycetes</taxon>
        <taxon>Polyporales</taxon>
        <taxon>Meripilaceae</taxon>
        <taxon>Meripilus</taxon>
    </lineage>
</organism>
<feature type="compositionally biased region" description="Basic residues" evidence="5">
    <location>
        <begin position="249"/>
        <end position="260"/>
    </location>
</feature>
<dbReference type="InterPro" id="IPR007811">
    <property type="entry name" value="RPC4"/>
</dbReference>
<evidence type="ECO:0000313" key="6">
    <source>
        <dbReference type="EMBL" id="KAJ3486790.1"/>
    </source>
</evidence>
<keyword evidence="7" id="KW-1185">Reference proteome</keyword>
<feature type="compositionally biased region" description="Basic and acidic residues" evidence="5">
    <location>
        <begin position="261"/>
        <end position="277"/>
    </location>
</feature>
<proteinExistence type="predicted"/>
<dbReference type="AlphaFoldDB" id="A0AAD5V5V0"/>
<sequence>MADQGGVPSKSTTGGGASGASSQPPSGSATPTVPPTPTTTSSSTTPGTNKAIASLAKKQSDVTRLGTQKLKFVPTLPSRRKKEDAKQEDPTPTPSSSSTPRGRGRGGRGRGLIRGGPPGSGNGASPSIRPPPQEMTASGPFAMGPALAGSSARRTTPRSNFTPVVPGGVKGLGRGLTGNVGPQIGGSAGAGAGAGEGIGVDGGKGKGKEKEKKEEDDVEVYSDPDEGVEIVDMEDVRGMDWMAPESLRKEKKKGKGKRKLKAEQDEKDAKGGVKTEVMDVDGSGTPESEGNAANAVHLSDSEEEEEMEDIVDDFTFASDEGPDLITIGMRIITIGCVCPSGTSLLFPIPSSLPDIPIQKSSTTNQAPKLEPSSSQSSSSSTKKVTFTEPAAISGSGTSTPITTSDSDPKLKSKLKPSTSTDKAVKKERGNGDGGEGNTASRDAEKEGGEEKQKVDGFVGRLEVYKSGAVKMRLGDGIVYDISAATQPSFLQHAVYLDTEKKNLCVLGEVNRRFVASPDIGVLLAAMDAQDNQDLDADGILDDEGLIRMDMS</sequence>
<evidence type="ECO:0000256" key="2">
    <source>
        <dbReference type="ARBA" id="ARBA00022478"/>
    </source>
</evidence>
<dbReference type="GO" id="GO:0042797">
    <property type="term" value="P:tRNA transcription by RNA polymerase III"/>
    <property type="evidence" value="ECO:0007669"/>
    <property type="project" value="TreeGrafter"/>
</dbReference>
<comment type="caution">
    <text evidence="6">The sequence shown here is derived from an EMBL/GenBank/DDBJ whole genome shotgun (WGS) entry which is preliminary data.</text>
</comment>
<feature type="compositionally biased region" description="Gly residues" evidence="5">
    <location>
        <begin position="168"/>
        <end position="202"/>
    </location>
</feature>
<gene>
    <name evidence="6" type="ORF">NLI96_g3974</name>
</gene>
<feature type="compositionally biased region" description="Low complexity" evidence="5">
    <location>
        <begin position="38"/>
        <end position="48"/>
    </location>
</feature>
<dbReference type="GO" id="GO:0003677">
    <property type="term" value="F:DNA binding"/>
    <property type="evidence" value="ECO:0007669"/>
    <property type="project" value="InterPro"/>
</dbReference>
<evidence type="ECO:0000256" key="4">
    <source>
        <dbReference type="ARBA" id="ARBA00023242"/>
    </source>
</evidence>
<protein>
    <recommendedName>
        <fullName evidence="8">RNA polymerase III RPC4-domain-containing protein</fullName>
    </recommendedName>
</protein>
<feature type="compositionally biased region" description="Polar residues" evidence="5">
    <location>
        <begin position="152"/>
        <end position="161"/>
    </location>
</feature>
<feature type="compositionally biased region" description="Basic and acidic residues" evidence="5">
    <location>
        <begin position="441"/>
        <end position="452"/>
    </location>
</feature>
<dbReference type="GO" id="GO:0005666">
    <property type="term" value="C:RNA polymerase III complex"/>
    <property type="evidence" value="ECO:0007669"/>
    <property type="project" value="InterPro"/>
</dbReference>
<dbReference type="EMBL" id="JANAWD010000110">
    <property type="protein sequence ID" value="KAJ3486790.1"/>
    <property type="molecule type" value="Genomic_DNA"/>
</dbReference>
<evidence type="ECO:0000256" key="1">
    <source>
        <dbReference type="ARBA" id="ARBA00004123"/>
    </source>
</evidence>
<dbReference type="Pfam" id="PF05132">
    <property type="entry name" value="RNA_pol_Rpc4"/>
    <property type="match status" value="1"/>
</dbReference>
<feature type="region of interest" description="Disordered" evidence="5">
    <location>
        <begin position="356"/>
        <end position="452"/>
    </location>
</feature>
<name>A0AAD5V5V0_9APHY</name>
<feature type="compositionally biased region" description="Low complexity" evidence="5">
    <location>
        <begin position="19"/>
        <end position="31"/>
    </location>
</feature>
<keyword evidence="2" id="KW-0240">DNA-directed RNA polymerase</keyword>
<reference evidence="6" key="1">
    <citation type="submission" date="2022-07" db="EMBL/GenBank/DDBJ databases">
        <title>Genome Sequence of Physisporinus lineatus.</title>
        <authorList>
            <person name="Buettner E."/>
        </authorList>
    </citation>
    <scope>NUCLEOTIDE SEQUENCE</scope>
    <source>
        <strain evidence="6">VT162</strain>
    </source>
</reference>
<feature type="compositionally biased region" description="Acidic residues" evidence="5">
    <location>
        <begin position="216"/>
        <end position="233"/>
    </location>
</feature>
<evidence type="ECO:0000313" key="7">
    <source>
        <dbReference type="Proteomes" id="UP001212997"/>
    </source>
</evidence>
<evidence type="ECO:0008006" key="8">
    <source>
        <dbReference type="Google" id="ProtNLM"/>
    </source>
</evidence>
<feature type="compositionally biased region" description="Basic and acidic residues" evidence="5">
    <location>
        <begin position="203"/>
        <end position="215"/>
    </location>
</feature>
<feature type="compositionally biased region" description="Low complexity" evidence="5">
    <location>
        <begin position="392"/>
        <end position="405"/>
    </location>
</feature>
<feature type="region of interest" description="Disordered" evidence="5">
    <location>
        <begin position="1"/>
        <end position="309"/>
    </location>
</feature>
<accession>A0AAD5V5V0</accession>
<dbReference type="PANTHER" id="PTHR13408:SF0">
    <property type="entry name" value="DNA-DIRECTED RNA POLYMERASE III SUBUNIT RPC4"/>
    <property type="match status" value="1"/>
</dbReference>
<feature type="compositionally biased region" description="Gly residues" evidence="5">
    <location>
        <begin position="109"/>
        <end position="122"/>
    </location>
</feature>
<keyword evidence="4" id="KW-0539">Nucleus</keyword>
<evidence type="ECO:0000256" key="3">
    <source>
        <dbReference type="ARBA" id="ARBA00023163"/>
    </source>
</evidence>